<protein>
    <recommendedName>
        <fullName evidence="3">USP domain-containing protein</fullName>
    </recommendedName>
</protein>
<evidence type="ECO:0008006" key="3">
    <source>
        <dbReference type="Google" id="ProtNLM"/>
    </source>
</evidence>
<accession>A0AAV2MZ90</accession>
<comment type="caution">
    <text evidence="1">The sequence shown here is derived from an EMBL/GenBank/DDBJ whole genome shotgun (WGS) entry which is preliminary data.</text>
</comment>
<dbReference type="EMBL" id="CAXIPU020000908">
    <property type="protein sequence ID" value="CAL1672755.1"/>
    <property type="molecule type" value="Genomic_DNA"/>
</dbReference>
<sequence length="360" mass="40641">MAGKLEKDSINVDNKSEINKNNNLLASIDIPDYDNGSIDNDSTKLTELQAEQNWRNKNIKKQVVCCYADACPNLDAISDKHVTLPAIPNANYCKNVKNGKVTLIVTNTCGFDSLCQILFISLVNNEAYNNALLETSSKFISCAKVFVKEGLSAHFFRERAKILCNLNQLKPDIRQNSIIKVSAISNIANLTTWLLEDVPSFTEMNTCDTCNRVIIRRNVLYININYTIIREKGMRFLQEALNEGLNMHRICCGKPQQSNIMYGPHLIMETEYGDQRSTMLSEYPVELCVTCDNRYILSGVIAYEGSNDVASVGHYIAYTKTGRKWLYYDDNSRKGKSGVVDEQTLVKGHVCIYTLSRNHN</sequence>
<evidence type="ECO:0000313" key="2">
    <source>
        <dbReference type="Proteomes" id="UP001497644"/>
    </source>
</evidence>
<evidence type="ECO:0000313" key="1">
    <source>
        <dbReference type="EMBL" id="CAL1672755.1"/>
    </source>
</evidence>
<proteinExistence type="predicted"/>
<dbReference type="AlphaFoldDB" id="A0AAV2MZ90"/>
<dbReference type="Gene3D" id="3.90.70.10">
    <property type="entry name" value="Cysteine proteinases"/>
    <property type="match status" value="1"/>
</dbReference>
<organism evidence="1 2">
    <name type="scientific">Lasius platythorax</name>
    <dbReference type="NCBI Taxonomy" id="488582"/>
    <lineage>
        <taxon>Eukaryota</taxon>
        <taxon>Metazoa</taxon>
        <taxon>Ecdysozoa</taxon>
        <taxon>Arthropoda</taxon>
        <taxon>Hexapoda</taxon>
        <taxon>Insecta</taxon>
        <taxon>Pterygota</taxon>
        <taxon>Neoptera</taxon>
        <taxon>Endopterygota</taxon>
        <taxon>Hymenoptera</taxon>
        <taxon>Apocrita</taxon>
        <taxon>Aculeata</taxon>
        <taxon>Formicoidea</taxon>
        <taxon>Formicidae</taxon>
        <taxon>Formicinae</taxon>
        <taxon>Lasius</taxon>
        <taxon>Lasius</taxon>
    </lineage>
</organism>
<dbReference type="Proteomes" id="UP001497644">
    <property type="component" value="Unassembled WGS sequence"/>
</dbReference>
<dbReference type="InterPro" id="IPR038765">
    <property type="entry name" value="Papain-like_cys_pep_sf"/>
</dbReference>
<keyword evidence="2" id="KW-1185">Reference proteome</keyword>
<dbReference type="SUPFAM" id="SSF54001">
    <property type="entry name" value="Cysteine proteinases"/>
    <property type="match status" value="1"/>
</dbReference>
<gene>
    <name evidence="1" type="ORF">LPLAT_LOCUS11718</name>
</gene>
<name>A0AAV2MZ90_9HYME</name>
<reference evidence="1" key="1">
    <citation type="submission" date="2024-04" db="EMBL/GenBank/DDBJ databases">
        <authorList>
            <consortium name="Molecular Ecology Group"/>
        </authorList>
    </citation>
    <scope>NUCLEOTIDE SEQUENCE</scope>
</reference>